<dbReference type="PANTHER" id="PTHR22891">
    <property type="entry name" value="EUKARYOTIC TRANSLATION INITIATION FACTOR 2C"/>
    <property type="match status" value="1"/>
</dbReference>
<feature type="compositionally biased region" description="Basic residues" evidence="3">
    <location>
        <begin position="1"/>
        <end position="14"/>
    </location>
</feature>
<dbReference type="SMART" id="SM01163">
    <property type="entry name" value="DUF1785"/>
    <property type="match status" value="1"/>
</dbReference>
<dbReference type="InterPro" id="IPR036397">
    <property type="entry name" value="RNaseH_sf"/>
</dbReference>
<dbReference type="CDD" id="cd02846">
    <property type="entry name" value="PAZ_argonaute_like"/>
    <property type="match status" value="1"/>
</dbReference>
<dbReference type="CDD" id="cd04657">
    <property type="entry name" value="Piwi_ago-like"/>
    <property type="match status" value="1"/>
</dbReference>
<dbReference type="SMART" id="SM00949">
    <property type="entry name" value="PAZ"/>
    <property type="match status" value="1"/>
</dbReference>
<dbReference type="SMART" id="SM00950">
    <property type="entry name" value="Piwi"/>
    <property type="match status" value="1"/>
</dbReference>
<dbReference type="SUPFAM" id="SSF101690">
    <property type="entry name" value="PAZ domain"/>
    <property type="match status" value="1"/>
</dbReference>
<organism evidence="6">
    <name type="scientific">Wollemia nobilis</name>
    <dbReference type="NCBI Taxonomy" id="56998"/>
    <lineage>
        <taxon>Eukaryota</taxon>
        <taxon>Viridiplantae</taxon>
        <taxon>Streptophyta</taxon>
        <taxon>Embryophyta</taxon>
        <taxon>Tracheophyta</taxon>
        <taxon>Spermatophyta</taxon>
        <taxon>Pinopsida</taxon>
        <taxon>Pinidae</taxon>
        <taxon>Conifers II</taxon>
        <taxon>Araucariales</taxon>
        <taxon>Araucariaceae</taxon>
        <taxon>Wollemia</taxon>
    </lineage>
</organism>
<dbReference type="Pfam" id="PF02170">
    <property type="entry name" value="PAZ"/>
    <property type="match status" value="1"/>
</dbReference>
<feature type="domain" description="PAZ" evidence="4">
    <location>
        <begin position="426"/>
        <end position="543"/>
    </location>
</feature>
<dbReference type="FunFam" id="2.170.260.10:FF:000008">
    <property type="entry name" value="Protein argonaute 7"/>
    <property type="match status" value="1"/>
</dbReference>
<dbReference type="PROSITE" id="PS50821">
    <property type="entry name" value="PAZ"/>
    <property type="match status" value="1"/>
</dbReference>
<evidence type="ECO:0000256" key="3">
    <source>
        <dbReference type="SAM" id="MobiDB-lite"/>
    </source>
</evidence>
<dbReference type="EMBL" id="GCHU01011336">
    <property type="protein sequence ID" value="JAG87747.1"/>
    <property type="molecule type" value="Transcribed_RNA"/>
</dbReference>
<dbReference type="InterPro" id="IPR032474">
    <property type="entry name" value="Argonaute_N"/>
</dbReference>
<dbReference type="Gene3D" id="2.170.260.10">
    <property type="entry name" value="paz domain"/>
    <property type="match status" value="1"/>
</dbReference>
<dbReference type="Gene3D" id="3.30.420.10">
    <property type="entry name" value="Ribonuclease H-like superfamily/Ribonuclease H"/>
    <property type="match status" value="1"/>
</dbReference>
<dbReference type="PROSITE" id="PS50822">
    <property type="entry name" value="PIWI"/>
    <property type="match status" value="1"/>
</dbReference>
<dbReference type="SUPFAM" id="SSF53098">
    <property type="entry name" value="Ribonuclease H-like"/>
    <property type="match status" value="1"/>
</dbReference>
<reference evidence="6" key="1">
    <citation type="submission" date="2015-02" db="EMBL/GenBank/DDBJ databases">
        <title>A transcriptome of Wollemia nobilis - a relic of Gondwana.</title>
        <authorList>
            <person name="Chia J.Y."/>
            <person name="Leong Y.S."/>
            <person name="Abdul Karim S."/>
            <person name="Wan Azmi N."/>
            <person name="Hercus R."/>
            <person name="Croft L."/>
        </authorList>
    </citation>
    <scope>NUCLEOTIDE SEQUENCE</scope>
    <source>
        <strain evidence="6">MaeBrown</strain>
        <tissue evidence="6">Leaf</tissue>
    </source>
</reference>
<feature type="domain" description="Piwi" evidence="5">
    <location>
        <begin position="724"/>
        <end position="1031"/>
    </location>
</feature>
<dbReference type="GO" id="GO:0003723">
    <property type="term" value="F:RNA binding"/>
    <property type="evidence" value="ECO:0007669"/>
    <property type="project" value="InterPro"/>
</dbReference>
<dbReference type="InterPro" id="IPR012337">
    <property type="entry name" value="RNaseH-like_sf"/>
</dbReference>
<dbReference type="InterPro" id="IPR045246">
    <property type="entry name" value="Piwi_ago-like"/>
</dbReference>
<dbReference type="InterPro" id="IPR003100">
    <property type="entry name" value="PAZ_dom"/>
</dbReference>
<feature type="compositionally biased region" description="Polar residues" evidence="3">
    <location>
        <begin position="166"/>
        <end position="180"/>
    </location>
</feature>
<keyword evidence="2" id="KW-0943">RNA-mediated gene silencing</keyword>
<dbReference type="InterPro" id="IPR036085">
    <property type="entry name" value="PAZ_dom_sf"/>
</dbReference>
<dbReference type="InterPro" id="IPR003165">
    <property type="entry name" value="Piwi"/>
</dbReference>
<evidence type="ECO:0000256" key="2">
    <source>
        <dbReference type="ARBA" id="ARBA00023158"/>
    </source>
</evidence>
<dbReference type="GO" id="GO:0031047">
    <property type="term" value="P:regulatory ncRNA-mediated gene silencing"/>
    <property type="evidence" value="ECO:0007669"/>
    <property type="project" value="UniProtKB-KW"/>
</dbReference>
<feature type="region of interest" description="Disordered" evidence="3">
    <location>
        <begin position="1"/>
        <end position="201"/>
    </location>
</feature>
<feature type="compositionally biased region" description="Low complexity" evidence="3">
    <location>
        <begin position="113"/>
        <end position="126"/>
    </location>
</feature>
<evidence type="ECO:0000313" key="6">
    <source>
        <dbReference type="EMBL" id="JAG87747.1"/>
    </source>
</evidence>
<name>A0A0C9S6A4_9CONI</name>
<accession>A0A0C9S6A4</accession>
<evidence type="ECO:0000256" key="1">
    <source>
        <dbReference type="ARBA" id="ARBA00008201"/>
    </source>
</evidence>
<feature type="compositionally biased region" description="Low complexity" evidence="3">
    <location>
        <begin position="135"/>
        <end position="147"/>
    </location>
</feature>
<evidence type="ECO:0000259" key="5">
    <source>
        <dbReference type="PROSITE" id="PS50822"/>
    </source>
</evidence>
<dbReference type="Pfam" id="PF02171">
    <property type="entry name" value="Piwi"/>
    <property type="match status" value="1"/>
</dbReference>
<comment type="similarity">
    <text evidence="1">Belongs to the argonaute family. Ago subfamily.</text>
</comment>
<dbReference type="Pfam" id="PF16486">
    <property type="entry name" value="ArgoN"/>
    <property type="match status" value="1"/>
</dbReference>
<dbReference type="InterPro" id="IPR014811">
    <property type="entry name" value="ArgoL1"/>
</dbReference>
<feature type="region of interest" description="Disordered" evidence="3">
    <location>
        <begin position="237"/>
        <end position="265"/>
    </location>
</feature>
<feature type="compositionally biased region" description="Basic and acidic residues" evidence="3">
    <location>
        <begin position="186"/>
        <end position="200"/>
    </location>
</feature>
<protein>
    <submittedName>
        <fullName evidence="6">TSA: Wollemia nobilis Ref_Wollemi_Transcript_11401_3579 transcribed RNA sequence</fullName>
    </submittedName>
</protein>
<evidence type="ECO:0000259" key="4">
    <source>
        <dbReference type="PROSITE" id="PS50821"/>
    </source>
</evidence>
<sequence length="1069" mass="118322">MERGGQRGRGRGGRGRGGEEQRWQQSGQGRGRGFDPAPVASFPTGRGQEFQRGNPPAGAWGGRGGAQSNPPPAGVWGRGGPPSNPPPPAGVWGRGGPPSNPPPPAGVWGRGGPQNNPPQGWGRGSPQQPPPQQPQPQQYAPRPQAPGVASVTARMAEVSVEEPPGATTSGGSITRISAASSGGGEALKDLKPVKRPDAGGRKGCSQVRLIANHFPVRFLPTQQIFHYDVDITLASQAEGGKRGGKPKGRGGGSKPEDSKSVGVSRADAQEIKNKLIAENRAAFKNAMPVYDGKKNLYSSQPLPEGVYPVKLSKGEDSEMKEYRVALKLANTLDGRRLAEFLNKSVRDHVGVQQELLQALDLVVREHPGQSRIIMGRSLYAPMPDRDGFIGGGAVAARGFSMSLRPTAQGLSLNLDFSVVAFHQSMPVLDYLWENRRVDCQENKPLNPRERRDAEQSLRGLKVTVTHRRTKQKFTVMRLTKPTTRELNFDIGENGQPKQSVSLVDYYRQRYNVDIRFKQLPCLDLSKQADRPNYVPMEFCNICEGQRFPKDNLSGEQTKGMLRMACPRVRDRLQIINGIMSRSDGPAKGPFLPHFQMSVGTEMTQVTARVLEAPEMRLGDRGQVQRVTPRPDDRQWNLLRSHVFDGKQIERWGIIYFAYDNPQRLKVQIDNFCNAMVYRFRSLGINMAQAPMVCEPDTMSKFENFPQLQRSLAAINDRCKKQLQILICVMDARHNGYKNLKLICETEIGLVTQCCLFEHVKKCNDSKYGSQYLANLALKINAKVGGSNAALAQGLSIQLPRFGNSHVVYFGADVNHPGKRDERSPSIAAVVMSINWPYSNRYVVKIRCQKNRQEYISELGDMAKELLDEYLKVNKRLPERIIFFRDGVSEGQFDIVLNRELVALKAAFMSFGTYEPAVSFIVAQKRHHTRLFPCGDVGTKSGNVPPGTVVDTVIVHPREFDFYLCSHYGLLGTSKPTHYHVLWDENGFGSDELQTLINNLCYTFARCTKPVSLVPPVYYADLAAYRGRMYVEGLTYNSDASSSASSSSTSSTSITIPKINVGVENFMFFL</sequence>
<dbReference type="AlphaFoldDB" id="A0A0C9S6A4"/>
<dbReference type="Pfam" id="PF08699">
    <property type="entry name" value="ArgoL1"/>
    <property type="match status" value="1"/>
</dbReference>
<proteinExistence type="inferred from homology"/>
<dbReference type="Gene3D" id="3.40.50.2300">
    <property type="match status" value="1"/>
</dbReference>